<reference evidence="1 2" key="1">
    <citation type="submission" date="2016-10" db="EMBL/GenBank/DDBJ databases">
        <title>The Draft Genome Sequence of Actinokineospora bangkokensis 44EHWT reveals the biosynthetic pathway of antifungal compounds Thailandins with unusual extender unit butylmalonyl-CoA.</title>
        <authorList>
            <person name="Greule A."/>
            <person name="Intra B."/>
            <person name="Flemming S."/>
            <person name="Rommel M.G."/>
            <person name="Panbangred W."/>
            <person name="Bechthold A."/>
        </authorList>
    </citation>
    <scope>NUCLEOTIDE SEQUENCE [LARGE SCALE GENOMIC DNA]</scope>
    <source>
        <strain evidence="1 2">44EHW</strain>
    </source>
</reference>
<organism evidence="1 2">
    <name type="scientific">Actinokineospora bangkokensis</name>
    <dbReference type="NCBI Taxonomy" id="1193682"/>
    <lineage>
        <taxon>Bacteria</taxon>
        <taxon>Bacillati</taxon>
        <taxon>Actinomycetota</taxon>
        <taxon>Actinomycetes</taxon>
        <taxon>Pseudonocardiales</taxon>
        <taxon>Pseudonocardiaceae</taxon>
        <taxon>Actinokineospora</taxon>
    </lineage>
</organism>
<dbReference type="InterPro" id="IPR036388">
    <property type="entry name" value="WH-like_DNA-bd_sf"/>
</dbReference>
<comment type="caution">
    <text evidence="1">The sequence shown here is derived from an EMBL/GenBank/DDBJ whole genome shotgun (WGS) entry which is preliminary data.</text>
</comment>
<dbReference type="SUPFAM" id="SSF46785">
    <property type="entry name" value="Winged helix' DNA-binding domain"/>
    <property type="match status" value="1"/>
</dbReference>
<protein>
    <submittedName>
        <fullName evidence="1">Uncharacterized protein</fullName>
    </submittedName>
</protein>
<dbReference type="RefSeq" id="WP_075973033.1">
    <property type="nucleotide sequence ID" value="NZ_MKQR01000004.1"/>
</dbReference>
<dbReference type="OrthoDB" id="3288418at2"/>
<evidence type="ECO:0000313" key="2">
    <source>
        <dbReference type="Proteomes" id="UP000186040"/>
    </source>
</evidence>
<dbReference type="InterPro" id="IPR036390">
    <property type="entry name" value="WH_DNA-bd_sf"/>
</dbReference>
<dbReference type="Gene3D" id="1.10.10.10">
    <property type="entry name" value="Winged helix-like DNA-binding domain superfamily/Winged helix DNA-binding domain"/>
    <property type="match status" value="1"/>
</dbReference>
<dbReference type="Proteomes" id="UP000186040">
    <property type="component" value="Unassembled WGS sequence"/>
</dbReference>
<sequence>MSALFPYPVERALEDAAHRTGRQPARVLSVLLPVWSVRVEATTTDSAPYELIDRFVARALAEARLGTAHGLAALLGLDEPLVDRTLRHLRALDHVTTTDDTHALTELGRRSLRDGEVHRRKTEEFTLHFDAFLARPLPTTHHPLLVPDAEATALPRLFSPSTPEPDLAVADRARHGLPLALEVHKRLDERQSYLPLHLVRAGGDVLAYSRLGPTPDADMTTLAASIPVVHDLFDAEDQAASPSAITEWSRTRGLTGCTMTRQPEGSWRLTLPAAAFAAGGPLPERSLGSYAVVDTTVVHLWCPDVAARDAAMFALAAEAVETRRSTHSALGALSLITHRLGITPSTPATVVEKATAAGKDDLATAISNLLARTS</sequence>
<dbReference type="STRING" id="1193682.BJP25_07445"/>
<dbReference type="EMBL" id="MKQR01000004">
    <property type="protein sequence ID" value="OLR95129.1"/>
    <property type="molecule type" value="Genomic_DNA"/>
</dbReference>
<evidence type="ECO:0000313" key="1">
    <source>
        <dbReference type="EMBL" id="OLR95129.1"/>
    </source>
</evidence>
<keyword evidence="2" id="KW-1185">Reference proteome</keyword>
<gene>
    <name evidence="1" type="ORF">BJP25_07445</name>
</gene>
<name>A0A1Q9LSZ0_9PSEU</name>
<proteinExistence type="predicted"/>
<dbReference type="AlphaFoldDB" id="A0A1Q9LSZ0"/>
<accession>A0A1Q9LSZ0</accession>